<evidence type="ECO:0000313" key="2">
    <source>
        <dbReference type="EMBL" id="KAF2232313.1"/>
    </source>
</evidence>
<proteinExistence type="predicted"/>
<dbReference type="AlphaFoldDB" id="A0A6A6H462"/>
<dbReference type="OrthoDB" id="3438962at2759"/>
<dbReference type="EMBL" id="ML991817">
    <property type="protein sequence ID" value="KAF2232313.1"/>
    <property type="molecule type" value="Genomic_DNA"/>
</dbReference>
<feature type="compositionally biased region" description="Polar residues" evidence="1">
    <location>
        <begin position="13"/>
        <end position="23"/>
    </location>
</feature>
<sequence>MSDLDPTGPAQPPLNSAYTTAANPVSKEPAEAREARANALDDSASTDIRVSTDIHISSEEVAENDNAVPTSMARGVRGSGPGEESKGLSEEDVGRHRELDAEQMGAPGEGKVYEAIAGEGLGGRTGGQEGFESDLDRKKAEQAPLREAVQQERQKNVDVGGVLGQRGGPANPVDQDNYPNTSS</sequence>
<feature type="compositionally biased region" description="Basic and acidic residues" evidence="1">
    <location>
        <begin position="83"/>
        <end position="100"/>
    </location>
</feature>
<name>A0A6A6H462_VIRVR</name>
<feature type="region of interest" description="Disordered" evidence="1">
    <location>
        <begin position="1"/>
        <end position="183"/>
    </location>
</feature>
<accession>A0A6A6H462</accession>
<organism evidence="2 3">
    <name type="scientific">Viridothelium virens</name>
    <name type="common">Speckled blister lichen</name>
    <name type="synonym">Trypethelium virens</name>
    <dbReference type="NCBI Taxonomy" id="1048519"/>
    <lineage>
        <taxon>Eukaryota</taxon>
        <taxon>Fungi</taxon>
        <taxon>Dikarya</taxon>
        <taxon>Ascomycota</taxon>
        <taxon>Pezizomycotina</taxon>
        <taxon>Dothideomycetes</taxon>
        <taxon>Dothideomycetes incertae sedis</taxon>
        <taxon>Trypetheliales</taxon>
        <taxon>Trypetheliaceae</taxon>
        <taxon>Viridothelium</taxon>
    </lineage>
</organism>
<protein>
    <submittedName>
        <fullName evidence="2">Uncharacterized protein</fullName>
    </submittedName>
</protein>
<evidence type="ECO:0000256" key="1">
    <source>
        <dbReference type="SAM" id="MobiDB-lite"/>
    </source>
</evidence>
<keyword evidence="3" id="KW-1185">Reference proteome</keyword>
<dbReference type="Proteomes" id="UP000800092">
    <property type="component" value="Unassembled WGS sequence"/>
</dbReference>
<reference evidence="2" key="1">
    <citation type="journal article" date="2020" name="Stud. Mycol.">
        <title>101 Dothideomycetes genomes: a test case for predicting lifestyles and emergence of pathogens.</title>
        <authorList>
            <person name="Haridas S."/>
            <person name="Albert R."/>
            <person name="Binder M."/>
            <person name="Bloem J."/>
            <person name="Labutti K."/>
            <person name="Salamov A."/>
            <person name="Andreopoulos B."/>
            <person name="Baker S."/>
            <person name="Barry K."/>
            <person name="Bills G."/>
            <person name="Bluhm B."/>
            <person name="Cannon C."/>
            <person name="Castanera R."/>
            <person name="Culley D."/>
            <person name="Daum C."/>
            <person name="Ezra D."/>
            <person name="Gonzalez J."/>
            <person name="Henrissat B."/>
            <person name="Kuo A."/>
            <person name="Liang C."/>
            <person name="Lipzen A."/>
            <person name="Lutzoni F."/>
            <person name="Magnuson J."/>
            <person name="Mondo S."/>
            <person name="Nolan M."/>
            <person name="Ohm R."/>
            <person name="Pangilinan J."/>
            <person name="Park H.-J."/>
            <person name="Ramirez L."/>
            <person name="Alfaro M."/>
            <person name="Sun H."/>
            <person name="Tritt A."/>
            <person name="Yoshinaga Y."/>
            <person name="Zwiers L.-H."/>
            <person name="Turgeon B."/>
            <person name="Goodwin S."/>
            <person name="Spatafora J."/>
            <person name="Crous P."/>
            <person name="Grigoriev I."/>
        </authorList>
    </citation>
    <scope>NUCLEOTIDE SEQUENCE</scope>
    <source>
        <strain evidence="2">Tuck. ex Michener</strain>
    </source>
</reference>
<gene>
    <name evidence="2" type="ORF">EV356DRAFT_256241</name>
</gene>
<feature type="compositionally biased region" description="Gly residues" evidence="1">
    <location>
        <begin position="119"/>
        <end position="129"/>
    </location>
</feature>
<evidence type="ECO:0000313" key="3">
    <source>
        <dbReference type="Proteomes" id="UP000800092"/>
    </source>
</evidence>